<dbReference type="SMART" id="SM00415">
    <property type="entry name" value="HSF"/>
    <property type="match status" value="1"/>
</dbReference>
<dbReference type="Proteomes" id="UP001211065">
    <property type="component" value="Unassembled WGS sequence"/>
</dbReference>
<name>A0AAD5U845_9FUNG</name>
<dbReference type="PANTHER" id="PTHR10015:SF427">
    <property type="entry name" value="HEAT SHOCK FACTOR PROTEIN"/>
    <property type="match status" value="1"/>
</dbReference>
<dbReference type="FunFam" id="1.10.10.10:FF:000027">
    <property type="entry name" value="Heat shock transcription factor 1"/>
    <property type="match status" value="1"/>
</dbReference>
<proteinExistence type="inferred from homology"/>
<dbReference type="InterPro" id="IPR000232">
    <property type="entry name" value="HSF_DNA-bd"/>
</dbReference>
<organism evidence="10 11">
    <name type="scientific">Clydaea vesicula</name>
    <dbReference type="NCBI Taxonomy" id="447962"/>
    <lineage>
        <taxon>Eukaryota</taxon>
        <taxon>Fungi</taxon>
        <taxon>Fungi incertae sedis</taxon>
        <taxon>Chytridiomycota</taxon>
        <taxon>Chytridiomycota incertae sedis</taxon>
        <taxon>Chytridiomycetes</taxon>
        <taxon>Lobulomycetales</taxon>
        <taxon>Lobulomycetaceae</taxon>
        <taxon>Clydaea</taxon>
    </lineage>
</organism>
<dbReference type="Pfam" id="PF00447">
    <property type="entry name" value="HSF_DNA-bind"/>
    <property type="match status" value="1"/>
</dbReference>
<evidence type="ECO:0000256" key="6">
    <source>
        <dbReference type="ARBA" id="ARBA00023242"/>
    </source>
</evidence>
<evidence type="ECO:0000256" key="1">
    <source>
        <dbReference type="ARBA" id="ARBA00004123"/>
    </source>
</evidence>
<evidence type="ECO:0000313" key="11">
    <source>
        <dbReference type="Proteomes" id="UP001211065"/>
    </source>
</evidence>
<comment type="caution">
    <text evidence="10">The sequence shown here is derived from an EMBL/GenBank/DDBJ whole genome shotgun (WGS) entry which is preliminary data.</text>
</comment>
<dbReference type="PANTHER" id="PTHR10015">
    <property type="entry name" value="HEAT SHOCK TRANSCRIPTION FACTOR"/>
    <property type="match status" value="1"/>
</dbReference>
<feature type="domain" description="HSF-type DNA-binding" evidence="9">
    <location>
        <begin position="1"/>
        <end position="108"/>
    </location>
</feature>
<keyword evidence="6" id="KW-0539">Nucleus</keyword>
<dbReference type="Gene3D" id="1.10.10.10">
    <property type="entry name" value="Winged helix-like DNA-binding domain superfamily/Winged helix DNA-binding domain"/>
    <property type="match status" value="1"/>
</dbReference>
<sequence length="158" mass="18623">MVNFVEKLHRLLNEESLKHCISWSNDGLSFVIKNSTVFSKVVLPVTFKHSNFVSFVRQLNLYNFHKENRNYHRHDTITDEERAAEPREYSHKKFIRGRPELLKQIKRKNSPVTKNKENSKSSNSNTETLDCNNQTFNIPTVESNDFHLNKFALNLFLI</sequence>
<evidence type="ECO:0000256" key="3">
    <source>
        <dbReference type="ARBA" id="ARBA00023015"/>
    </source>
</evidence>
<comment type="similarity">
    <text evidence="2 7">Belongs to the HSF family.</text>
</comment>
<evidence type="ECO:0000256" key="4">
    <source>
        <dbReference type="ARBA" id="ARBA00023125"/>
    </source>
</evidence>
<feature type="region of interest" description="Disordered" evidence="8">
    <location>
        <begin position="107"/>
        <end position="131"/>
    </location>
</feature>
<dbReference type="PRINTS" id="PR00056">
    <property type="entry name" value="HSFDOMAIN"/>
</dbReference>
<dbReference type="AlphaFoldDB" id="A0AAD5U845"/>
<evidence type="ECO:0000256" key="7">
    <source>
        <dbReference type="RuleBase" id="RU004020"/>
    </source>
</evidence>
<dbReference type="SUPFAM" id="SSF46785">
    <property type="entry name" value="Winged helix' DNA-binding domain"/>
    <property type="match status" value="1"/>
</dbReference>
<dbReference type="GO" id="GO:0005634">
    <property type="term" value="C:nucleus"/>
    <property type="evidence" value="ECO:0007669"/>
    <property type="project" value="UniProtKB-SubCell"/>
</dbReference>
<keyword evidence="11" id="KW-1185">Reference proteome</keyword>
<dbReference type="EMBL" id="JADGJW010000051">
    <property type="protein sequence ID" value="KAJ3225828.1"/>
    <property type="molecule type" value="Genomic_DNA"/>
</dbReference>
<evidence type="ECO:0000313" key="10">
    <source>
        <dbReference type="EMBL" id="KAJ3225828.1"/>
    </source>
</evidence>
<dbReference type="GO" id="GO:0043565">
    <property type="term" value="F:sequence-specific DNA binding"/>
    <property type="evidence" value="ECO:0007669"/>
    <property type="project" value="InterPro"/>
</dbReference>
<keyword evidence="3" id="KW-0805">Transcription regulation</keyword>
<dbReference type="InterPro" id="IPR036388">
    <property type="entry name" value="WH-like_DNA-bd_sf"/>
</dbReference>
<protein>
    <recommendedName>
        <fullName evidence="9">HSF-type DNA-binding domain-containing protein</fullName>
    </recommendedName>
</protein>
<dbReference type="GO" id="GO:0003700">
    <property type="term" value="F:DNA-binding transcription factor activity"/>
    <property type="evidence" value="ECO:0007669"/>
    <property type="project" value="InterPro"/>
</dbReference>
<evidence type="ECO:0000259" key="9">
    <source>
        <dbReference type="SMART" id="SM00415"/>
    </source>
</evidence>
<gene>
    <name evidence="10" type="ORF">HK099_006126</name>
</gene>
<comment type="subcellular location">
    <subcellularLocation>
        <location evidence="1">Nucleus</location>
    </subcellularLocation>
</comment>
<dbReference type="InterPro" id="IPR036390">
    <property type="entry name" value="WH_DNA-bd_sf"/>
</dbReference>
<evidence type="ECO:0000256" key="8">
    <source>
        <dbReference type="SAM" id="MobiDB-lite"/>
    </source>
</evidence>
<evidence type="ECO:0000256" key="2">
    <source>
        <dbReference type="ARBA" id="ARBA00006403"/>
    </source>
</evidence>
<keyword evidence="4" id="KW-0238">DNA-binding</keyword>
<reference evidence="10" key="1">
    <citation type="submission" date="2020-05" db="EMBL/GenBank/DDBJ databases">
        <title>Phylogenomic resolution of chytrid fungi.</title>
        <authorList>
            <person name="Stajich J.E."/>
            <person name="Amses K."/>
            <person name="Simmons R."/>
            <person name="Seto K."/>
            <person name="Myers J."/>
            <person name="Bonds A."/>
            <person name="Quandt C.A."/>
            <person name="Barry K."/>
            <person name="Liu P."/>
            <person name="Grigoriev I."/>
            <person name="Longcore J.E."/>
            <person name="James T.Y."/>
        </authorList>
    </citation>
    <scope>NUCLEOTIDE SEQUENCE</scope>
    <source>
        <strain evidence="10">JEL0476</strain>
    </source>
</reference>
<evidence type="ECO:0000256" key="5">
    <source>
        <dbReference type="ARBA" id="ARBA00023163"/>
    </source>
</evidence>
<keyword evidence="5" id="KW-0804">Transcription</keyword>
<accession>A0AAD5U845</accession>